<evidence type="ECO:0000313" key="9">
    <source>
        <dbReference type="EMBL" id="MCH7321738.1"/>
    </source>
</evidence>
<dbReference type="RefSeq" id="WP_241368795.1">
    <property type="nucleotide sequence ID" value="NZ_JAKZFC010000002.1"/>
</dbReference>
<keyword evidence="5 7" id="KW-1133">Transmembrane helix</keyword>
<organism evidence="9 10">
    <name type="scientific">Solibacillus palustris</name>
    <dbReference type="NCBI Taxonomy" id="2908203"/>
    <lineage>
        <taxon>Bacteria</taxon>
        <taxon>Bacillati</taxon>
        <taxon>Bacillota</taxon>
        <taxon>Bacilli</taxon>
        <taxon>Bacillales</taxon>
        <taxon>Caryophanaceae</taxon>
        <taxon>Solibacillus</taxon>
    </lineage>
</organism>
<feature type="domain" description="Type II secretion system protein GspF" evidence="8">
    <location>
        <begin position="228"/>
        <end position="350"/>
    </location>
</feature>
<evidence type="ECO:0000313" key="10">
    <source>
        <dbReference type="Proteomes" id="UP001316087"/>
    </source>
</evidence>
<accession>A0ABS9UBK8</accession>
<dbReference type="EMBL" id="JAKZFC010000002">
    <property type="protein sequence ID" value="MCH7321738.1"/>
    <property type="molecule type" value="Genomic_DNA"/>
</dbReference>
<keyword evidence="10" id="KW-1185">Reference proteome</keyword>
<dbReference type="Pfam" id="PF00482">
    <property type="entry name" value="T2SSF"/>
    <property type="match status" value="2"/>
</dbReference>
<evidence type="ECO:0000256" key="6">
    <source>
        <dbReference type="ARBA" id="ARBA00023136"/>
    </source>
</evidence>
<feature type="transmembrane region" description="Helical" evidence="7">
    <location>
        <begin position="179"/>
        <end position="198"/>
    </location>
</feature>
<feature type="transmembrane region" description="Helical" evidence="7">
    <location>
        <begin position="331"/>
        <end position="352"/>
    </location>
</feature>
<evidence type="ECO:0000256" key="2">
    <source>
        <dbReference type="ARBA" id="ARBA00005745"/>
    </source>
</evidence>
<dbReference type="PANTHER" id="PTHR30012">
    <property type="entry name" value="GENERAL SECRETION PATHWAY PROTEIN"/>
    <property type="match status" value="1"/>
</dbReference>
<dbReference type="InterPro" id="IPR018076">
    <property type="entry name" value="T2SS_GspF_dom"/>
</dbReference>
<proteinExistence type="inferred from homology"/>
<keyword evidence="3" id="KW-1003">Cell membrane</keyword>
<reference evidence="9 10" key="1">
    <citation type="submission" date="2022-03" db="EMBL/GenBank/DDBJ databases">
        <authorList>
            <person name="Jo J.-H."/>
            <person name="Im W.-T."/>
        </authorList>
    </citation>
    <scope>NUCLEOTIDE SEQUENCE [LARGE SCALE GENOMIC DNA]</scope>
    <source>
        <strain evidence="9 10">MA9</strain>
    </source>
</reference>
<comment type="subcellular location">
    <subcellularLocation>
        <location evidence="1">Cell membrane</location>
        <topology evidence="1">Multi-pass membrane protein</topology>
    </subcellularLocation>
</comment>
<evidence type="ECO:0000256" key="7">
    <source>
        <dbReference type="SAM" id="Phobius"/>
    </source>
</evidence>
<dbReference type="InterPro" id="IPR047692">
    <property type="entry name" value="T4P_ComGB"/>
</dbReference>
<dbReference type="InterPro" id="IPR003004">
    <property type="entry name" value="GspF/PilC"/>
</dbReference>
<evidence type="ECO:0000256" key="1">
    <source>
        <dbReference type="ARBA" id="ARBA00004651"/>
    </source>
</evidence>
<feature type="domain" description="Type II secretion system protein GspF" evidence="8">
    <location>
        <begin position="30"/>
        <end position="149"/>
    </location>
</feature>
<dbReference type="PRINTS" id="PR00812">
    <property type="entry name" value="BCTERIALGSPF"/>
</dbReference>
<dbReference type="PANTHER" id="PTHR30012:SF0">
    <property type="entry name" value="TYPE II SECRETION SYSTEM PROTEIN F-RELATED"/>
    <property type="match status" value="1"/>
</dbReference>
<comment type="caution">
    <text evidence="9">The sequence shown here is derived from an EMBL/GenBank/DDBJ whole genome shotgun (WGS) entry which is preliminary data.</text>
</comment>
<name>A0ABS9UBK8_9BACL</name>
<evidence type="ECO:0000256" key="4">
    <source>
        <dbReference type="ARBA" id="ARBA00022692"/>
    </source>
</evidence>
<sequence length="358" mass="41161">MNIPLIKKSMWKQQFFAKSVMRAHEFPTLLERTATLLNEGYTFAHSIEMLLPYHIKNFEPVQQQIKEILSSGGSVTQVFEALGLEKQYLISIELAEVSGRLNETIYIVSKQLTFQQQAKSKLLKVLSYPVLLFGFLVMLFLAFRTYFLPNMSSVISSRADVTSSTSIQWSTFFLHIPDLIVIFSVFIVTTLICFTFFVKKKRVDLQLNLLFRIPYISLFWRLILTRQFSRNLGNLLLAGLSLQQAFEQLKIQQHQEQIAYISLVLQQRIILGDPLANAVQMVGYFYPKFEHFIAHGEASGFLGRELVLYCDLLDEKLEKIITKSVAIIQPLLFMVIAVCVIAAYLSILLPMYDVIDFI</sequence>
<dbReference type="InterPro" id="IPR042094">
    <property type="entry name" value="T2SS_GspF_sf"/>
</dbReference>
<protein>
    <submittedName>
        <fullName evidence="9">Type II secretion system F family protein</fullName>
    </submittedName>
</protein>
<dbReference type="Proteomes" id="UP001316087">
    <property type="component" value="Unassembled WGS sequence"/>
</dbReference>
<dbReference type="NCBIfam" id="NF041012">
    <property type="entry name" value="T4P_ComGB"/>
    <property type="match status" value="1"/>
</dbReference>
<dbReference type="Gene3D" id="1.20.81.30">
    <property type="entry name" value="Type II secretion system (T2SS), domain F"/>
    <property type="match status" value="2"/>
</dbReference>
<keyword evidence="4 7" id="KW-0812">Transmembrane</keyword>
<evidence type="ECO:0000256" key="5">
    <source>
        <dbReference type="ARBA" id="ARBA00022989"/>
    </source>
</evidence>
<gene>
    <name evidence="9" type="ORF">LZ480_07510</name>
</gene>
<evidence type="ECO:0000259" key="8">
    <source>
        <dbReference type="Pfam" id="PF00482"/>
    </source>
</evidence>
<comment type="similarity">
    <text evidence="2">Belongs to the GSP F family.</text>
</comment>
<keyword evidence="6 7" id="KW-0472">Membrane</keyword>
<feature type="transmembrane region" description="Helical" evidence="7">
    <location>
        <begin position="125"/>
        <end position="147"/>
    </location>
</feature>
<evidence type="ECO:0000256" key="3">
    <source>
        <dbReference type="ARBA" id="ARBA00022475"/>
    </source>
</evidence>